<reference evidence="5" key="1">
    <citation type="journal article" date="2021" name="PeerJ">
        <title>Extensive microbial diversity within the chicken gut microbiome revealed by metagenomics and culture.</title>
        <authorList>
            <person name="Gilroy R."/>
            <person name="Ravi A."/>
            <person name="Getino M."/>
            <person name="Pursley I."/>
            <person name="Horton D.L."/>
            <person name="Alikhan N.F."/>
            <person name="Baker D."/>
            <person name="Gharbi K."/>
            <person name="Hall N."/>
            <person name="Watson M."/>
            <person name="Adriaenssens E.M."/>
            <person name="Foster-Nyarko E."/>
            <person name="Jarju S."/>
            <person name="Secka A."/>
            <person name="Antonio M."/>
            <person name="Oren A."/>
            <person name="Chaudhuri R.R."/>
            <person name="La Ragione R."/>
            <person name="Hildebrand F."/>
            <person name="Pallen M.J."/>
        </authorList>
    </citation>
    <scope>NUCLEOTIDE SEQUENCE</scope>
    <source>
        <strain evidence="5">CHK188-5543</strain>
    </source>
</reference>
<dbReference type="PANTHER" id="PTHR22604:SF105">
    <property type="entry name" value="TRANS-1,2-DIHYDROBENZENE-1,2-DIOL DEHYDROGENASE"/>
    <property type="match status" value="1"/>
</dbReference>
<dbReference type="InterPro" id="IPR050984">
    <property type="entry name" value="Gfo/Idh/MocA_domain"/>
</dbReference>
<evidence type="ECO:0000313" key="6">
    <source>
        <dbReference type="Proteomes" id="UP000886800"/>
    </source>
</evidence>
<name>A0A9D1WR28_9FIRM</name>
<dbReference type="SUPFAM" id="SSF51735">
    <property type="entry name" value="NAD(P)-binding Rossmann-fold domains"/>
    <property type="match status" value="1"/>
</dbReference>
<accession>A0A9D1WR28</accession>
<evidence type="ECO:0000259" key="3">
    <source>
        <dbReference type="Pfam" id="PF01408"/>
    </source>
</evidence>
<dbReference type="EMBL" id="DXES01000099">
    <property type="protein sequence ID" value="HIX65496.1"/>
    <property type="molecule type" value="Genomic_DNA"/>
</dbReference>
<dbReference type="Pfam" id="PF01408">
    <property type="entry name" value="GFO_IDH_MocA"/>
    <property type="match status" value="1"/>
</dbReference>
<feature type="domain" description="GFO/IDH/MocA-like oxidoreductase" evidence="4">
    <location>
        <begin position="129"/>
        <end position="239"/>
    </location>
</feature>
<comment type="caution">
    <text evidence="5">The sequence shown here is derived from an EMBL/GenBank/DDBJ whole genome shotgun (WGS) entry which is preliminary data.</text>
</comment>
<evidence type="ECO:0000259" key="4">
    <source>
        <dbReference type="Pfam" id="PF22725"/>
    </source>
</evidence>
<protein>
    <submittedName>
        <fullName evidence="5">Gfo/Idh/MocA family oxidoreductase</fullName>
    </submittedName>
</protein>
<dbReference type="PANTHER" id="PTHR22604">
    <property type="entry name" value="OXIDOREDUCTASES"/>
    <property type="match status" value="1"/>
</dbReference>
<comment type="similarity">
    <text evidence="1">Belongs to the Gfo/Idh/MocA family.</text>
</comment>
<dbReference type="GO" id="GO:0016491">
    <property type="term" value="F:oxidoreductase activity"/>
    <property type="evidence" value="ECO:0007669"/>
    <property type="project" value="UniProtKB-KW"/>
</dbReference>
<dbReference type="InterPro" id="IPR055170">
    <property type="entry name" value="GFO_IDH_MocA-like_dom"/>
</dbReference>
<proteinExistence type="inferred from homology"/>
<dbReference type="Gene3D" id="3.40.50.720">
    <property type="entry name" value="NAD(P)-binding Rossmann-like Domain"/>
    <property type="match status" value="1"/>
</dbReference>
<dbReference type="SUPFAM" id="SSF55347">
    <property type="entry name" value="Glyceraldehyde-3-phosphate dehydrogenase-like, C-terminal domain"/>
    <property type="match status" value="1"/>
</dbReference>
<dbReference type="Gene3D" id="3.30.360.10">
    <property type="entry name" value="Dihydrodipicolinate Reductase, domain 2"/>
    <property type="match status" value="1"/>
</dbReference>
<dbReference type="InterPro" id="IPR036291">
    <property type="entry name" value="NAD(P)-bd_dom_sf"/>
</dbReference>
<gene>
    <name evidence="5" type="ORF">H9736_04535</name>
</gene>
<evidence type="ECO:0000256" key="1">
    <source>
        <dbReference type="ARBA" id="ARBA00010928"/>
    </source>
</evidence>
<keyword evidence="2" id="KW-0560">Oxidoreductase</keyword>
<reference evidence="5" key="2">
    <citation type="submission" date="2021-04" db="EMBL/GenBank/DDBJ databases">
        <authorList>
            <person name="Gilroy R."/>
        </authorList>
    </citation>
    <scope>NUCLEOTIDE SEQUENCE</scope>
    <source>
        <strain evidence="5">CHK188-5543</strain>
    </source>
</reference>
<sequence length="322" mass="35338">MKFAILGAGNIAHTMARTVTQMPEVVPYAVAARELDRAQAFAAQYGFSKAYGSYEQLLADPQVELVYIATPHSHHAAQALACLEAGKHVLCEKAFTVNAQQARQVLDTARQKGLLVAEAIWPRYMPMAQRLREVCQSGIIGRVHTLTADLGYSVFARPRIHDPALAGGALLDVGIYPLTFAAIAFGSQVEGVTSTAVMADTGVDAQNSVLLTYAGGRMAVLHSSVVAVSHRAGALQGEDGFAVVENVNNYESIRVYDRDRVQIAEYRQPRQITGFEYEVRACVEAIRAGQVECPQMPHREILRMMELMDTIRGQWGLRYPFE</sequence>
<dbReference type="Proteomes" id="UP000886800">
    <property type="component" value="Unassembled WGS sequence"/>
</dbReference>
<dbReference type="InterPro" id="IPR000683">
    <property type="entry name" value="Gfo/Idh/MocA-like_OxRdtase_N"/>
</dbReference>
<evidence type="ECO:0000313" key="5">
    <source>
        <dbReference type="EMBL" id="HIX65496.1"/>
    </source>
</evidence>
<feature type="domain" description="Gfo/Idh/MocA-like oxidoreductase N-terminal" evidence="3">
    <location>
        <begin position="1"/>
        <end position="117"/>
    </location>
</feature>
<dbReference type="GO" id="GO:0000166">
    <property type="term" value="F:nucleotide binding"/>
    <property type="evidence" value="ECO:0007669"/>
    <property type="project" value="InterPro"/>
</dbReference>
<organism evidence="5 6">
    <name type="scientific">Candidatus Anaerotruncus excrementipullorum</name>
    <dbReference type="NCBI Taxonomy" id="2838465"/>
    <lineage>
        <taxon>Bacteria</taxon>
        <taxon>Bacillati</taxon>
        <taxon>Bacillota</taxon>
        <taxon>Clostridia</taxon>
        <taxon>Eubacteriales</taxon>
        <taxon>Oscillospiraceae</taxon>
        <taxon>Anaerotruncus</taxon>
    </lineage>
</organism>
<dbReference type="AlphaFoldDB" id="A0A9D1WR28"/>
<dbReference type="Pfam" id="PF22725">
    <property type="entry name" value="GFO_IDH_MocA_C3"/>
    <property type="match status" value="1"/>
</dbReference>
<evidence type="ECO:0000256" key="2">
    <source>
        <dbReference type="ARBA" id="ARBA00023002"/>
    </source>
</evidence>